<dbReference type="PROSITE" id="PS51819">
    <property type="entry name" value="VOC"/>
    <property type="match status" value="1"/>
</dbReference>
<gene>
    <name evidence="2" type="ORF">SAMN05444354_12690</name>
</gene>
<dbReference type="RefSeq" id="WP_075010602.1">
    <property type="nucleotide sequence ID" value="NZ_FOAP01000026.1"/>
</dbReference>
<dbReference type="AlphaFoldDB" id="A0A1H8CLF4"/>
<evidence type="ECO:0000259" key="1">
    <source>
        <dbReference type="PROSITE" id="PS51819"/>
    </source>
</evidence>
<dbReference type="InterPro" id="IPR004360">
    <property type="entry name" value="Glyas_Fos-R_dOase_dom"/>
</dbReference>
<keyword evidence="3" id="KW-1185">Reference proteome</keyword>
<dbReference type="OrthoDB" id="9798430at2"/>
<sequence>MEQTKPRTGFPILAVRELPPVLAFYRDVLGGEVVYQFPEEQPAYLSLRIGDAELGLGTHANPPRGPSQVSLWFYVDSVDETIQKAIAAGAPVTAPPENQPWGERIARLVDPTGIEVIVAEPMGS</sequence>
<evidence type="ECO:0000313" key="2">
    <source>
        <dbReference type="EMBL" id="SEM94917.1"/>
    </source>
</evidence>
<evidence type="ECO:0000313" key="3">
    <source>
        <dbReference type="Proteomes" id="UP000182719"/>
    </source>
</evidence>
<dbReference type="InterPro" id="IPR037523">
    <property type="entry name" value="VOC_core"/>
</dbReference>
<protein>
    <submittedName>
        <fullName evidence="2">Uncharacterized conserved protein PhnB, glyoxalase superfamily</fullName>
    </submittedName>
</protein>
<dbReference type="InterPro" id="IPR029068">
    <property type="entry name" value="Glyas_Bleomycin-R_OHBP_Dase"/>
</dbReference>
<proteinExistence type="predicted"/>
<organism evidence="2 3">
    <name type="scientific">Stigmatella aurantiaca</name>
    <dbReference type="NCBI Taxonomy" id="41"/>
    <lineage>
        <taxon>Bacteria</taxon>
        <taxon>Pseudomonadati</taxon>
        <taxon>Myxococcota</taxon>
        <taxon>Myxococcia</taxon>
        <taxon>Myxococcales</taxon>
        <taxon>Cystobacterineae</taxon>
        <taxon>Archangiaceae</taxon>
        <taxon>Stigmatella</taxon>
    </lineage>
</organism>
<dbReference type="Gene3D" id="3.10.180.10">
    <property type="entry name" value="2,3-Dihydroxybiphenyl 1,2-Dioxygenase, domain 1"/>
    <property type="match status" value="1"/>
</dbReference>
<dbReference type="Proteomes" id="UP000182719">
    <property type="component" value="Unassembled WGS sequence"/>
</dbReference>
<feature type="domain" description="VOC" evidence="1">
    <location>
        <begin position="7"/>
        <end position="121"/>
    </location>
</feature>
<accession>A0A1H8CLF4</accession>
<dbReference type="Pfam" id="PF00903">
    <property type="entry name" value="Glyoxalase"/>
    <property type="match status" value="1"/>
</dbReference>
<name>A0A1H8CLF4_STIAU</name>
<dbReference type="SUPFAM" id="SSF54593">
    <property type="entry name" value="Glyoxalase/Bleomycin resistance protein/Dihydroxybiphenyl dioxygenase"/>
    <property type="match status" value="1"/>
</dbReference>
<reference evidence="3" key="1">
    <citation type="submission" date="2016-10" db="EMBL/GenBank/DDBJ databases">
        <authorList>
            <person name="Varghese N."/>
            <person name="Submissions S."/>
        </authorList>
    </citation>
    <scope>NUCLEOTIDE SEQUENCE [LARGE SCALE GENOMIC DNA]</scope>
    <source>
        <strain evidence="3">DSM 17044</strain>
    </source>
</reference>
<dbReference type="EMBL" id="FOAP01000026">
    <property type="protein sequence ID" value="SEM94917.1"/>
    <property type="molecule type" value="Genomic_DNA"/>
</dbReference>